<dbReference type="AlphaFoldDB" id="A0A0F9IEP7"/>
<gene>
    <name evidence="1" type="ORF">LCGC14_1668190</name>
</gene>
<accession>A0A0F9IEP7</accession>
<comment type="caution">
    <text evidence="1">The sequence shown here is derived from an EMBL/GenBank/DDBJ whole genome shotgun (WGS) entry which is preliminary data.</text>
</comment>
<reference evidence="1" key="1">
    <citation type="journal article" date="2015" name="Nature">
        <title>Complex archaea that bridge the gap between prokaryotes and eukaryotes.</title>
        <authorList>
            <person name="Spang A."/>
            <person name="Saw J.H."/>
            <person name="Jorgensen S.L."/>
            <person name="Zaremba-Niedzwiedzka K."/>
            <person name="Martijn J."/>
            <person name="Lind A.E."/>
            <person name="van Eijk R."/>
            <person name="Schleper C."/>
            <person name="Guy L."/>
            <person name="Ettema T.J."/>
        </authorList>
    </citation>
    <scope>NUCLEOTIDE SEQUENCE</scope>
</reference>
<evidence type="ECO:0000313" key="1">
    <source>
        <dbReference type="EMBL" id="KKM18189.1"/>
    </source>
</evidence>
<protein>
    <submittedName>
        <fullName evidence="1">Uncharacterized protein</fullName>
    </submittedName>
</protein>
<proteinExistence type="predicted"/>
<dbReference type="EMBL" id="LAZR01014275">
    <property type="protein sequence ID" value="KKM18189.1"/>
    <property type="molecule type" value="Genomic_DNA"/>
</dbReference>
<name>A0A0F9IEP7_9ZZZZ</name>
<sequence>MPDVTQLEKELEEIKGKNIWKLYIESINKERVLAVNHCIQDKSREDVRFFQGKVQVIDDILSSPKRILNELRQKRVSE</sequence>
<organism evidence="1">
    <name type="scientific">marine sediment metagenome</name>
    <dbReference type="NCBI Taxonomy" id="412755"/>
    <lineage>
        <taxon>unclassified sequences</taxon>
        <taxon>metagenomes</taxon>
        <taxon>ecological metagenomes</taxon>
    </lineage>
</organism>